<keyword evidence="2" id="KW-0963">Cytoplasm</keyword>
<keyword evidence="12" id="KW-0131">Cell cycle</keyword>
<feature type="region of interest" description="Disordered" evidence="16">
    <location>
        <begin position="1"/>
        <end position="75"/>
    </location>
</feature>
<dbReference type="InterPro" id="IPR001752">
    <property type="entry name" value="Kinesin_motor_dom"/>
</dbReference>
<comment type="similarity">
    <text evidence="13">Belongs to the TRAFAC class myosin-kinesin ATPase superfamily. Kinesin family. KIN-5/BimC subfamily.</text>
</comment>
<dbReference type="InterPro" id="IPR027417">
    <property type="entry name" value="P-loop_NTPase"/>
</dbReference>
<dbReference type="Pfam" id="PF13931">
    <property type="entry name" value="Microtub_bind"/>
    <property type="match status" value="1"/>
</dbReference>
<evidence type="ECO:0000256" key="4">
    <source>
        <dbReference type="ARBA" id="ARBA00022618"/>
    </source>
</evidence>
<dbReference type="GO" id="GO:0051301">
    <property type="term" value="P:cell division"/>
    <property type="evidence" value="ECO:0007669"/>
    <property type="project" value="UniProtKB-KW"/>
</dbReference>
<accession>A0AAN6M6E2</accession>
<keyword evidence="6 14" id="KW-0547">Nucleotide-binding</keyword>
<evidence type="ECO:0000256" key="15">
    <source>
        <dbReference type="SAM" id="Coils"/>
    </source>
</evidence>
<dbReference type="GO" id="GO:0008017">
    <property type="term" value="F:microtubule binding"/>
    <property type="evidence" value="ECO:0007669"/>
    <property type="project" value="InterPro"/>
</dbReference>
<evidence type="ECO:0000313" key="19">
    <source>
        <dbReference type="Proteomes" id="UP001280581"/>
    </source>
</evidence>
<dbReference type="GO" id="GO:0008574">
    <property type="term" value="F:plus-end-directed microtubule motor activity"/>
    <property type="evidence" value="ECO:0007669"/>
    <property type="project" value="TreeGrafter"/>
</dbReference>
<keyword evidence="11" id="KW-0206">Cytoskeleton</keyword>
<feature type="compositionally biased region" description="Basic residues" evidence="16">
    <location>
        <begin position="1163"/>
        <end position="1173"/>
    </location>
</feature>
<dbReference type="PANTHER" id="PTHR47970:SF12">
    <property type="entry name" value="KINESIN FAMILY MEMBER 11"/>
    <property type="match status" value="1"/>
</dbReference>
<evidence type="ECO:0000256" key="12">
    <source>
        <dbReference type="ARBA" id="ARBA00023306"/>
    </source>
</evidence>
<keyword evidence="5" id="KW-0493">Microtubule</keyword>
<keyword evidence="9 15" id="KW-0175">Coiled coil</keyword>
<sequence>MSGLPRSAPPPTKRTGTSTSMRPPTSRPTPNLARGRSATPAQNGSASRTESVASTRTARSSPSAGSKRKEREFEADEETNINVVVRCRGRNDREVKENSGVVVSTNGIKGSTVDLSMGPSALSNKSYQFDKVFSPAADQGMVFDEVVLGGFNCTIFAYGQTGTGKTYTMTGDISNILPLPDAAGIIPRVLYALFNKLEAEETENSVKCSFIELYNEELRDLLSNDDTTKLKIYDDNSKKGHSATLVQGMEECHLKSAAQGIKLLSDGTNKRQVAATKCNDLSSRSHTVFTITVYMKRTSEEGVEYLCAGKLNLVDLAGSENIQRSGAENKRAAEAGLINKSLLTLGRVINALVERSSHIPYRESKLTRLLQDSLGGRTKTCIIATLSPAKSNLEETISTLDYAFRAKNIRNKPQVNQLMSKKTLLKEFTAEIEKLKSELIATRQRNGVYLTQENYEEITTVSESRRILSEEQRDKIDTMEANLRNKVEELFSLTTNFQNLKKDNEQTRLTLDGTKGILEKTEAVLNLTRQNLSEETELRKAHAKTESELAEIGHDMISTLGRTTHDIDALRAKIRRRSELQSQNRQHWASSKTQVVDTTQLVEDRLAQFRDKQEQMMENLSSRMQDFVNDELEKLGTSQIFLQEKMKAFGTSEQEVNEQTAKARDDMNEVLEEISTLREDVKQKVGDGLNELSAAAEKISASIITELDKFQSELHASYASLGKEFKSAFVDLTKSLNEQQTENERLHRQVLEANAALVQANKASQGLLIQVVDEEQQRAAEERQQLLAQVTSLINTNAEAQGKRLNEKLFGVCEDIGVANAAFESQQTAYSEGMGNWTSKSKDILTGISRSQEVVKTKIKGDFATANEHSRSLKDTTTSVHESTVKIVEAQMAQMDTQLHSLDEIMSRVREQNNAHHSAHTSSLNALSSTVQSSYSSIGEHFSTSFARVQAIESDVSAQATALKETLPALDANADIRAPLQELRDAVEHQDLLEYNPTGETPQRVSYNIPDRLPRTEAHDTLLSRLRDRPVSSESRSPTKGLVFNDTVSLASDDVLDPIAKPSFTRAMSAQAQTSSLPPSTSLRELDVNVVAQENHTAPLPTMSHSDTMAAIAPPLKKQRSETDTKLPMKKMTRKTVGGEGKGDRENLTITTFNSSIGPGLAKGRRLRSHGSQ</sequence>
<keyword evidence="19" id="KW-1185">Reference proteome</keyword>
<evidence type="ECO:0000256" key="5">
    <source>
        <dbReference type="ARBA" id="ARBA00022701"/>
    </source>
</evidence>
<dbReference type="GO" id="GO:0000073">
    <property type="term" value="P:initial mitotic spindle pole body separation"/>
    <property type="evidence" value="ECO:0007669"/>
    <property type="project" value="TreeGrafter"/>
</dbReference>
<dbReference type="Proteomes" id="UP001280581">
    <property type="component" value="Unassembled WGS sequence"/>
</dbReference>
<dbReference type="InterPro" id="IPR036961">
    <property type="entry name" value="Kinesin_motor_dom_sf"/>
</dbReference>
<gene>
    <name evidence="18" type="ORF">GRF29_1g2562297</name>
</gene>
<protein>
    <recommendedName>
        <fullName evidence="17">Kinesin motor domain-containing protein</fullName>
    </recommendedName>
</protein>
<keyword evidence="4" id="KW-0132">Cell division</keyword>
<feature type="region of interest" description="Disordered" evidence="16">
    <location>
        <begin position="1133"/>
        <end position="1173"/>
    </location>
</feature>
<dbReference type="AlphaFoldDB" id="A0AAN6M6E2"/>
<evidence type="ECO:0000256" key="3">
    <source>
        <dbReference type="ARBA" id="ARBA00022553"/>
    </source>
</evidence>
<dbReference type="SMART" id="SM00129">
    <property type="entry name" value="KISc"/>
    <property type="match status" value="1"/>
</dbReference>
<dbReference type="EMBL" id="WVTA01000001">
    <property type="protein sequence ID" value="KAK3217285.1"/>
    <property type="molecule type" value="Genomic_DNA"/>
</dbReference>
<proteinExistence type="inferred from homology"/>
<dbReference type="InterPro" id="IPR019821">
    <property type="entry name" value="Kinesin_motor_CS"/>
</dbReference>
<evidence type="ECO:0000256" key="2">
    <source>
        <dbReference type="ARBA" id="ARBA00022490"/>
    </source>
</evidence>
<evidence type="ECO:0000256" key="14">
    <source>
        <dbReference type="PROSITE-ProRule" id="PRU00283"/>
    </source>
</evidence>
<feature type="coiled-coil region" evidence="15">
    <location>
        <begin position="418"/>
        <end position="445"/>
    </location>
</feature>
<feature type="compositionally biased region" description="Low complexity" evidence="16">
    <location>
        <begin position="14"/>
        <end position="30"/>
    </location>
</feature>
<evidence type="ECO:0000256" key="13">
    <source>
        <dbReference type="ARBA" id="ARBA00034704"/>
    </source>
</evidence>
<evidence type="ECO:0000256" key="7">
    <source>
        <dbReference type="ARBA" id="ARBA00022776"/>
    </source>
</evidence>
<feature type="compositionally biased region" description="Polar residues" evidence="16">
    <location>
        <begin position="1148"/>
        <end position="1157"/>
    </location>
</feature>
<dbReference type="Gene3D" id="3.40.850.10">
    <property type="entry name" value="Kinesin motor domain"/>
    <property type="match status" value="1"/>
</dbReference>
<dbReference type="GO" id="GO:0005634">
    <property type="term" value="C:nucleus"/>
    <property type="evidence" value="ECO:0007669"/>
    <property type="project" value="TreeGrafter"/>
</dbReference>
<comment type="caution">
    <text evidence="18">The sequence shown here is derived from an EMBL/GenBank/DDBJ whole genome shotgun (WGS) entry which is preliminary data.</text>
</comment>
<dbReference type="FunFam" id="3.40.850.10:FF:000051">
    <property type="entry name" value="Kinesin-like protein bimC"/>
    <property type="match status" value="1"/>
</dbReference>
<keyword evidence="3" id="KW-0597">Phosphoprotein</keyword>
<dbReference type="InterPro" id="IPR025901">
    <property type="entry name" value="Kinesin-assoc_MT-bd_dom"/>
</dbReference>
<evidence type="ECO:0000256" key="6">
    <source>
        <dbReference type="ARBA" id="ARBA00022741"/>
    </source>
</evidence>
<feature type="domain" description="Kinesin motor" evidence="17">
    <location>
        <begin position="80"/>
        <end position="409"/>
    </location>
</feature>
<reference evidence="18 19" key="1">
    <citation type="submission" date="2021-02" db="EMBL/GenBank/DDBJ databases">
        <title>Genome assembly of Pseudopithomyces chartarum.</title>
        <authorList>
            <person name="Jauregui R."/>
            <person name="Singh J."/>
            <person name="Voisey C."/>
        </authorList>
    </citation>
    <scope>NUCLEOTIDE SEQUENCE [LARGE SCALE GENOMIC DNA]</scope>
    <source>
        <strain evidence="18 19">AGR01</strain>
    </source>
</reference>
<dbReference type="GO" id="GO:0007018">
    <property type="term" value="P:microtubule-based movement"/>
    <property type="evidence" value="ECO:0007669"/>
    <property type="project" value="InterPro"/>
</dbReference>
<feature type="binding site" evidence="14">
    <location>
        <begin position="159"/>
        <end position="166"/>
    </location>
    <ligand>
        <name>ATP</name>
        <dbReference type="ChEBI" id="CHEBI:30616"/>
    </ligand>
</feature>
<dbReference type="GO" id="GO:0072686">
    <property type="term" value="C:mitotic spindle"/>
    <property type="evidence" value="ECO:0007669"/>
    <property type="project" value="TreeGrafter"/>
</dbReference>
<dbReference type="InterPro" id="IPR047241">
    <property type="entry name" value="KIF11-like_kin_motor_dom"/>
</dbReference>
<evidence type="ECO:0000256" key="11">
    <source>
        <dbReference type="ARBA" id="ARBA00023212"/>
    </source>
</evidence>
<dbReference type="CDD" id="cd01364">
    <property type="entry name" value="KISc_BimC_Eg5"/>
    <property type="match status" value="1"/>
</dbReference>
<keyword evidence="10 14" id="KW-0505">Motor protein</keyword>
<organism evidence="18 19">
    <name type="scientific">Pseudopithomyces chartarum</name>
    <dbReference type="NCBI Taxonomy" id="1892770"/>
    <lineage>
        <taxon>Eukaryota</taxon>
        <taxon>Fungi</taxon>
        <taxon>Dikarya</taxon>
        <taxon>Ascomycota</taxon>
        <taxon>Pezizomycotina</taxon>
        <taxon>Dothideomycetes</taxon>
        <taxon>Pleosporomycetidae</taxon>
        <taxon>Pleosporales</taxon>
        <taxon>Massarineae</taxon>
        <taxon>Didymosphaeriaceae</taxon>
        <taxon>Pseudopithomyces</taxon>
    </lineage>
</organism>
<feature type="coiled-coil region" evidence="15">
    <location>
        <begin position="729"/>
        <end position="789"/>
    </location>
</feature>
<keyword evidence="7" id="KW-0498">Mitosis</keyword>
<dbReference type="PANTHER" id="PTHR47970">
    <property type="entry name" value="KINESIN-LIKE PROTEIN KIF11"/>
    <property type="match status" value="1"/>
</dbReference>
<dbReference type="InterPro" id="IPR047149">
    <property type="entry name" value="KIF11-like"/>
</dbReference>
<dbReference type="PRINTS" id="PR00380">
    <property type="entry name" value="KINESINHEAVY"/>
</dbReference>
<dbReference type="Pfam" id="PF00225">
    <property type="entry name" value="Kinesin"/>
    <property type="match status" value="1"/>
</dbReference>
<evidence type="ECO:0000256" key="10">
    <source>
        <dbReference type="ARBA" id="ARBA00023175"/>
    </source>
</evidence>
<dbReference type="PROSITE" id="PS50067">
    <property type="entry name" value="KINESIN_MOTOR_2"/>
    <property type="match status" value="1"/>
</dbReference>
<dbReference type="SUPFAM" id="SSF52540">
    <property type="entry name" value="P-loop containing nucleoside triphosphate hydrolases"/>
    <property type="match status" value="1"/>
</dbReference>
<feature type="compositionally biased region" description="Low complexity" evidence="16">
    <location>
        <begin position="45"/>
        <end position="65"/>
    </location>
</feature>
<evidence type="ECO:0000313" key="18">
    <source>
        <dbReference type="EMBL" id="KAK3217285.1"/>
    </source>
</evidence>
<comment type="subcellular location">
    <subcellularLocation>
        <location evidence="1">Cytoplasm</location>
        <location evidence="1">Cytoskeleton</location>
    </subcellularLocation>
</comment>
<dbReference type="GO" id="GO:0005524">
    <property type="term" value="F:ATP binding"/>
    <property type="evidence" value="ECO:0007669"/>
    <property type="project" value="UniProtKB-UniRule"/>
</dbReference>
<dbReference type="PROSITE" id="PS00411">
    <property type="entry name" value="KINESIN_MOTOR_1"/>
    <property type="match status" value="1"/>
</dbReference>
<evidence type="ECO:0000256" key="9">
    <source>
        <dbReference type="ARBA" id="ARBA00023054"/>
    </source>
</evidence>
<feature type="coiled-coil region" evidence="15">
    <location>
        <begin position="610"/>
        <end position="684"/>
    </location>
</feature>
<keyword evidence="8 14" id="KW-0067">ATP-binding</keyword>
<dbReference type="GO" id="GO:0005876">
    <property type="term" value="C:spindle microtubule"/>
    <property type="evidence" value="ECO:0007669"/>
    <property type="project" value="TreeGrafter"/>
</dbReference>
<evidence type="ECO:0000256" key="16">
    <source>
        <dbReference type="SAM" id="MobiDB-lite"/>
    </source>
</evidence>
<evidence type="ECO:0000259" key="17">
    <source>
        <dbReference type="PROSITE" id="PS50067"/>
    </source>
</evidence>
<evidence type="ECO:0000256" key="1">
    <source>
        <dbReference type="ARBA" id="ARBA00004245"/>
    </source>
</evidence>
<evidence type="ECO:0000256" key="8">
    <source>
        <dbReference type="ARBA" id="ARBA00022840"/>
    </source>
</evidence>
<name>A0AAN6M6E2_9PLEO</name>